<dbReference type="EMBL" id="FWWU01000009">
    <property type="protein sequence ID" value="SMB91816.1"/>
    <property type="molecule type" value="Genomic_DNA"/>
</dbReference>
<feature type="transmembrane region" description="Helical" evidence="1">
    <location>
        <begin position="26"/>
        <end position="46"/>
    </location>
</feature>
<evidence type="ECO:0000256" key="1">
    <source>
        <dbReference type="SAM" id="Phobius"/>
    </source>
</evidence>
<accession>A0A1W1VET0</accession>
<proteinExistence type="predicted"/>
<dbReference type="AlphaFoldDB" id="A0A1W1VET0"/>
<evidence type="ECO:0000313" key="3">
    <source>
        <dbReference type="Proteomes" id="UP000192582"/>
    </source>
</evidence>
<dbReference type="Proteomes" id="UP000192582">
    <property type="component" value="Unassembled WGS sequence"/>
</dbReference>
<reference evidence="2 3" key="1">
    <citation type="submission" date="2017-04" db="EMBL/GenBank/DDBJ databases">
        <authorList>
            <person name="Afonso C.L."/>
            <person name="Miller P.J."/>
            <person name="Scott M.A."/>
            <person name="Spackman E."/>
            <person name="Goraichik I."/>
            <person name="Dimitrov K.M."/>
            <person name="Suarez D.L."/>
            <person name="Swayne D.E."/>
        </authorList>
    </citation>
    <scope>NUCLEOTIDE SEQUENCE [LARGE SCALE GENOMIC DNA]</scope>
    <source>
        <strain evidence="2 3">KR-140</strain>
    </source>
</reference>
<keyword evidence="3" id="KW-1185">Reference proteome</keyword>
<evidence type="ECO:0000313" key="2">
    <source>
        <dbReference type="EMBL" id="SMB91816.1"/>
    </source>
</evidence>
<dbReference type="OrthoDB" id="77083at2"/>
<name>A0A1W1VET0_9DEIO</name>
<keyword evidence="1" id="KW-0812">Transmembrane</keyword>
<sequence length="66" mass="7307">MSRRALSEKPLQRLQLVLVPGTTGELYTLVPVTTGFYVILVVYLSLDAHFTGREGPAMTGELLMVR</sequence>
<keyword evidence="1" id="KW-0472">Membrane</keyword>
<dbReference type="RefSeq" id="WP_139806897.1">
    <property type="nucleotide sequence ID" value="NZ_FWWU01000009.1"/>
</dbReference>
<gene>
    <name evidence="2" type="ORF">SAMN00790413_01307</name>
</gene>
<keyword evidence="1" id="KW-1133">Transmembrane helix</keyword>
<organism evidence="2 3">
    <name type="scientific">Deinococcus hopiensis KR-140</name>
    <dbReference type="NCBI Taxonomy" id="695939"/>
    <lineage>
        <taxon>Bacteria</taxon>
        <taxon>Thermotogati</taxon>
        <taxon>Deinococcota</taxon>
        <taxon>Deinococci</taxon>
        <taxon>Deinococcales</taxon>
        <taxon>Deinococcaceae</taxon>
        <taxon>Deinococcus</taxon>
    </lineage>
</organism>
<protein>
    <submittedName>
        <fullName evidence="2">Uncharacterized protein</fullName>
    </submittedName>
</protein>